<dbReference type="OrthoDB" id="1602082at2759"/>
<proteinExistence type="inferred from homology"/>
<evidence type="ECO:0000313" key="4">
    <source>
        <dbReference type="EMBL" id="KAF6172628.1"/>
    </source>
</evidence>
<dbReference type="AlphaFoldDB" id="A0A7J7P0C7"/>
<sequence>MLLSVYASRMFWMFGRFWTRSVNLVKWFEVALGSRGHNMCERMPATIARGMRLGRDAIVLTQLDTTRSIGFLSQSLNEGKYNVETPIVSYCRQGSLMEVDTTVQISEVCYRAVILYDKTYILTSLHCPRGIVSNRVLRNYHKVIDNFIRVSFVDEGGEKLRSTDLSPRRSSANEEKKLTAIYIRILSILGSRIVIGDKKFEFLAFSSIQLKDNSAWMFASQNGEEIEVIHDVEIESDMNFVAHDLAALGSSTFGLYDVLGSFTFGLHDVNNFSEWVLPSVKTKRNGSSTFELAALGSSTFGLYDALGPFGLFTLFILGSFYVRSANEDISSRFIG</sequence>
<name>A0A7J7P0C7_9MAGN</name>
<evidence type="ECO:0000259" key="3">
    <source>
        <dbReference type="Pfam" id="PF05183"/>
    </source>
</evidence>
<dbReference type="InterPro" id="IPR057596">
    <property type="entry name" value="RDRP_core"/>
</dbReference>
<organism evidence="4 5">
    <name type="scientific">Kingdonia uniflora</name>
    <dbReference type="NCBI Taxonomy" id="39325"/>
    <lineage>
        <taxon>Eukaryota</taxon>
        <taxon>Viridiplantae</taxon>
        <taxon>Streptophyta</taxon>
        <taxon>Embryophyta</taxon>
        <taxon>Tracheophyta</taxon>
        <taxon>Spermatophyta</taxon>
        <taxon>Magnoliopsida</taxon>
        <taxon>Ranunculales</taxon>
        <taxon>Circaeasteraceae</taxon>
        <taxon>Kingdonia</taxon>
    </lineage>
</organism>
<reference evidence="4 5" key="1">
    <citation type="journal article" date="2020" name="IScience">
        <title>Genome Sequencing of the Endangered Kingdonia uniflora (Circaeasteraceae, Ranunculales) Reveals Potential Mechanisms of Evolutionary Specialization.</title>
        <authorList>
            <person name="Sun Y."/>
            <person name="Deng T."/>
            <person name="Zhang A."/>
            <person name="Moore M.J."/>
            <person name="Landis J.B."/>
            <person name="Lin N."/>
            <person name="Zhang H."/>
            <person name="Zhang X."/>
            <person name="Huang J."/>
            <person name="Zhang X."/>
            <person name="Sun H."/>
            <person name="Wang H."/>
        </authorList>
    </citation>
    <scope>NUCLEOTIDE SEQUENCE [LARGE SCALE GENOMIC DNA]</scope>
    <source>
        <strain evidence="4">TB1705</strain>
        <tissue evidence="4">Leaf</tissue>
    </source>
</reference>
<dbReference type="GO" id="GO:0030422">
    <property type="term" value="P:siRNA processing"/>
    <property type="evidence" value="ECO:0007669"/>
    <property type="project" value="TreeGrafter"/>
</dbReference>
<keyword evidence="2" id="KW-0472">Membrane</keyword>
<keyword evidence="1" id="KW-0694">RNA-binding</keyword>
<keyword evidence="2" id="KW-0812">Transmembrane</keyword>
<evidence type="ECO:0000313" key="5">
    <source>
        <dbReference type="Proteomes" id="UP000541444"/>
    </source>
</evidence>
<keyword evidence="1" id="KW-0943">RNA-mediated gene silencing</keyword>
<comment type="similarity">
    <text evidence="1">Belongs to the RdRP family.</text>
</comment>
<feature type="transmembrane region" description="Helical" evidence="2">
    <location>
        <begin position="300"/>
        <end position="322"/>
    </location>
</feature>
<dbReference type="InterPro" id="IPR007855">
    <property type="entry name" value="RDRP"/>
</dbReference>
<gene>
    <name evidence="4" type="ORF">GIB67_041951</name>
</gene>
<feature type="domain" description="RDRP core" evidence="3">
    <location>
        <begin position="125"/>
        <end position="225"/>
    </location>
</feature>
<keyword evidence="1" id="KW-0548">Nucleotidyltransferase</keyword>
<keyword evidence="1" id="KW-0696">RNA-directed RNA polymerase</keyword>
<dbReference type="GO" id="GO:0031380">
    <property type="term" value="C:nuclear RNA-directed RNA polymerase complex"/>
    <property type="evidence" value="ECO:0007669"/>
    <property type="project" value="TreeGrafter"/>
</dbReference>
<dbReference type="PANTHER" id="PTHR23079">
    <property type="entry name" value="RNA-DEPENDENT RNA POLYMERASE"/>
    <property type="match status" value="1"/>
</dbReference>
<dbReference type="Proteomes" id="UP000541444">
    <property type="component" value="Unassembled WGS sequence"/>
</dbReference>
<comment type="caution">
    <text evidence="4">The sequence shown here is derived from an EMBL/GenBank/DDBJ whole genome shotgun (WGS) entry which is preliminary data.</text>
</comment>
<keyword evidence="2" id="KW-1133">Transmembrane helix</keyword>
<dbReference type="GO" id="GO:0003723">
    <property type="term" value="F:RNA binding"/>
    <property type="evidence" value="ECO:0007669"/>
    <property type="project" value="UniProtKB-KW"/>
</dbReference>
<keyword evidence="5" id="KW-1185">Reference proteome</keyword>
<evidence type="ECO:0000256" key="1">
    <source>
        <dbReference type="RuleBase" id="RU363098"/>
    </source>
</evidence>
<dbReference type="GO" id="GO:0003968">
    <property type="term" value="F:RNA-directed RNA polymerase activity"/>
    <property type="evidence" value="ECO:0007669"/>
    <property type="project" value="UniProtKB-KW"/>
</dbReference>
<dbReference type="Pfam" id="PF05183">
    <property type="entry name" value="RdRP"/>
    <property type="match status" value="1"/>
</dbReference>
<dbReference type="PANTHER" id="PTHR23079:SF1">
    <property type="entry name" value="RNA-DEPENDENT RNA POLYMERASE 1"/>
    <property type="match status" value="1"/>
</dbReference>
<evidence type="ECO:0000256" key="2">
    <source>
        <dbReference type="SAM" id="Phobius"/>
    </source>
</evidence>
<accession>A0A7J7P0C7</accession>
<comment type="function">
    <text evidence="1">Probably involved in the RNA silencing pathway and required for the generation of small interfering RNAs (siRNAs).</text>
</comment>
<keyword evidence="1" id="KW-0808">Transferase</keyword>
<dbReference type="EC" id="2.7.7.48" evidence="1"/>
<comment type="catalytic activity">
    <reaction evidence="1">
        <text>RNA(n) + a ribonucleoside 5'-triphosphate = RNA(n+1) + diphosphate</text>
        <dbReference type="Rhea" id="RHEA:21248"/>
        <dbReference type="Rhea" id="RHEA-COMP:14527"/>
        <dbReference type="Rhea" id="RHEA-COMP:17342"/>
        <dbReference type="ChEBI" id="CHEBI:33019"/>
        <dbReference type="ChEBI" id="CHEBI:61557"/>
        <dbReference type="ChEBI" id="CHEBI:140395"/>
        <dbReference type="EC" id="2.7.7.48"/>
    </reaction>
</comment>
<dbReference type="EMBL" id="JACGCM010000412">
    <property type="protein sequence ID" value="KAF6172628.1"/>
    <property type="molecule type" value="Genomic_DNA"/>
</dbReference>
<protein>
    <recommendedName>
        <fullName evidence="1">RNA-dependent RNA polymerase</fullName>
        <ecNumber evidence="1">2.7.7.48</ecNumber>
    </recommendedName>
</protein>